<reference evidence="2" key="1">
    <citation type="journal article" date="2021" name="PeerJ">
        <title>Extensive microbial diversity within the chicken gut microbiome revealed by metagenomics and culture.</title>
        <authorList>
            <person name="Gilroy R."/>
            <person name="Ravi A."/>
            <person name="Getino M."/>
            <person name="Pursley I."/>
            <person name="Horton D.L."/>
            <person name="Alikhan N.F."/>
            <person name="Baker D."/>
            <person name="Gharbi K."/>
            <person name="Hall N."/>
            <person name="Watson M."/>
            <person name="Adriaenssens E.M."/>
            <person name="Foster-Nyarko E."/>
            <person name="Jarju S."/>
            <person name="Secka A."/>
            <person name="Antonio M."/>
            <person name="Oren A."/>
            <person name="Chaudhuri R.R."/>
            <person name="La Ragione R."/>
            <person name="Hildebrand F."/>
            <person name="Pallen M.J."/>
        </authorList>
    </citation>
    <scope>NUCLEOTIDE SEQUENCE</scope>
    <source>
        <strain evidence="2">ChiSxjej1B13-11762</strain>
    </source>
</reference>
<dbReference type="InterPro" id="IPR052557">
    <property type="entry name" value="CAP/Cytokinesis_protein"/>
</dbReference>
<dbReference type="Proteomes" id="UP000824263">
    <property type="component" value="Unassembled WGS sequence"/>
</dbReference>
<name>A0A9D1R9Y6_9FIRM</name>
<dbReference type="PANTHER" id="PTHR46333:SF2">
    <property type="entry name" value="CYTOKINESIS PROTEIN 3"/>
    <property type="match status" value="1"/>
</dbReference>
<dbReference type="Gene3D" id="3.10.620.30">
    <property type="match status" value="1"/>
</dbReference>
<proteinExistence type="predicted"/>
<dbReference type="InterPro" id="IPR038765">
    <property type="entry name" value="Papain-like_cys_pep_sf"/>
</dbReference>
<gene>
    <name evidence="2" type="ORF">H9873_00405</name>
</gene>
<evidence type="ECO:0000313" key="2">
    <source>
        <dbReference type="EMBL" id="HIW82777.1"/>
    </source>
</evidence>
<comment type="caution">
    <text evidence="2">The sequence shown here is derived from an EMBL/GenBank/DDBJ whole genome shotgun (WGS) entry which is preliminary data.</text>
</comment>
<organism evidence="2 3">
    <name type="scientific">Candidatus Dorea gallistercoris</name>
    <dbReference type="NCBI Taxonomy" id="2838542"/>
    <lineage>
        <taxon>Bacteria</taxon>
        <taxon>Bacillati</taxon>
        <taxon>Bacillota</taxon>
        <taxon>Clostridia</taxon>
        <taxon>Lachnospirales</taxon>
        <taxon>Lachnospiraceae</taxon>
        <taxon>Dorea</taxon>
    </lineage>
</organism>
<evidence type="ECO:0000313" key="3">
    <source>
        <dbReference type="Proteomes" id="UP000824263"/>
    </source>
</evidence>
<evidence type="ECO:0000259" key="1">
    <source>
        <dbReference type="Pfam" id="PF01841"/>
    </source>
</evidence>
<dbReference type="Pfam" id="PF01841">
    <property type="entry name" value="Transglut_core"/>
    <property type="match status" value="1"/>
</dbReference>
<dbReference type="GO" id="GO:0005737">
    <property type="term" value="C:cytoplasm"/>
    <property type="evidence" value="ECO:0007669"/>
    <property type="project" value="TreeGrafter"/>
</dbReference>
<accession>A0A9D1R9Y6</accession>
<sequence length="384" mass="44178">MALVLVLLLGAAVFLIIGEPKEGAGLFQAREEEIPYQEVQLEEGALDQKYYYGQIPEEERDAYQEILQGIQEQKEQIYVHSGNADRTNALFSLVLKDFPEIFWCDGRASATAYTGGEDYTVLEPEYLYSGEEKETRQREIEAAAEEWLAGISAKAGDYEKIQYVYETIVNTVEYDENATDNQNIYSVFVNRRSVCAGYSKAAQYLLERLGVFCTYVTGKTVGNQNHAWNLVICEGDYYYVDTTWGDPVFQSEEGSQEQGYINYDYLCCSDEELFRTHTPDADVTLPECTKMDWNYYVVNGMYYTEYDGEQILKDMNEVISQGGNPSVFKFSDSQVYEQAKEGIFGDLIQRAADNLARWYGLAEVRYRYLDEEAQNKITIYWQYE</sequence>
<feature type="domain" description="Transglutaminase-like" evidence="1">
    <location>
        <begin position="152"/>
        <end position="241"/>
    </location>
</feature>
<dbReference type="SUPFAM" id="SSF54001">
    <property type="entry name" value="Cysteine proteinases"/>
    <property type="match status" value="1"/>
</dbReference>
<dbReference type="EMBL" id="DXGF01000008">
    <property type="protein sequence ID" value="HIW82777.1"/>
    <property type="molecule type" value="Genomic_DNA"/>
</dbReference>
<dbReference type="PANTHER" id="PTHR46333">
    <property type="entry name" value="CYTOKINESIS PROTEIN 3"/>
    <property type="match status" value="1"/>
</dbReference>
<protein>
    <recommendedName>
        <fullName evidence="1">Transglutaminase-like domain-containing protein</fullName>
    </recommendedName>
</protein>
<dbReference type="InterPro" id="IPR002931">
    <property type="entry name" value="Transglutaminase-like"/>
</dbReference>
<reference evidence="2" key="2">
    <citation type="submission" date="2021-04" db="EMBL/GenBank/DDBJ databases">
        <authorList>
            <person name="Gilroy R."/>
        </authorList>
    </citation>
    <scope>NUCLEOTIDE SEQUENCE</scope>
    <source>
        <strain evidence="2">ChiSxjej1B13-11762</strain>
    </source>
</reference>
<dbReference type="AlphaFoldDB" id="A0A9D1R9Y6"/>